<feature type="compositionally biased region" description="Low complexity" evidence="1">
    <location>
        <begin position="455"/>
        <end position="515"/>
    </location>
</feature>
<evidence type="ECO:0000313" key="3">
    <source>
        <dbReference type="Proteomes" id="UP000460272"/>
    </source>
</evidence>
<protein>
    <submittedName>
        <fullName evidence="2">Uncharacterized protein</fullName>
    </submittedName>
</protein>
<feature type="region of interest" description="Disordered" evidence="1">
    <location>
        <begin position="344"/>
        <end position="515"/>
    </location>
</feature>
<dbReference type="EMBL" id="RPFW01000002">
    <property type="protein sequence ID" value="TVZ05016.1"/>
    <property type="molecule type" value="Genomic_DNA"/>
</dbReference>
<name>A0A6P2C3G3_9ACTN</name>
<comment type="caution">
    <text evidence="2">The sequence shown here is derived from an EMBL/GenBank/DDBJ whole genome shotgun (WGS) entry which is preliminary data.</text>
</comment>
<feature type="compositionally biased region" description="Polar residues" evidence="1">
    <location>
        <begin position="390"/>
        <end position="412"/>
    </location>
</feature>
<sequence length="515" mass="53633">MTANDGGDADAALVLRFRQAQTRQESAAVFANVVRRHRDEVLARCAERLWPDADAAVAAAGDVFIAAGLAMADSAKLARPDLLRAWLVGIEAHGIHDIDWEALQADVAAHFSELRESSAARASVRHWLDQIVATLPEPRQRLYDLFVTRGLNSRNAALELGSDVSEVQRLRRENQQAIMRAFEVTALTAAETASDPGNEAPGCWELRQILANAPRDGDPREDGQRHIAVLPAALRLAVTRHLSQCAICQENSDDCMAWWAPALLPVLAGAELSEQVMEDLRRIPEFGRPRVAPGAHRRGAPVGAFRKVFTRTAATTGGGLLVALLLLAFVRPGFLYGTEAAVHRGSTAPSAPDPSGSRLSTPLVTGEIGAVPSRNSGRQVNGRAAGPVGNPSQAATGSLTVPSSSASQTFPVRSTVSPSNASTSPSAQTTSAPGPTSTPSPRPPSSTAPRPTPTASPSTSAPATPVPKTSAPATPTPTPTTAAPTTPAPSTSTPTPSELASATALSASPSTSVSS</sequence>
<dbReference type="PRINTS" id="PR01217">
    <property type="entry name" value="PRICHEXTENSN"/>
</dbReference>
<evidence type="ECO:0000313" key="2">
    <source>
        <dbReference type="EMBL" id="TVZ05016.1"/>
    </source>
</evidence>
<organism evidence="2 3">
    <name type="scientific">Trebonia kvetii</name>
    <dbReference type="NCBI Taxonomy" id="2480626"/>
    <lineage>
        <taxon>Bacteria</taxon>
        <taxon>Bacillati</taxon>
        <taxon>Actinomycetota</taxon>
        <taxon>Actinomycetes</taxon>
        <taxon>Streptosporangiales</taxon>
        <taxon>Treboniaceae</taxon>
        <taxon>Trebonia</taxon>
    </lineage>
</organism>
<dbReference type="AlphaFoldDB" id="A0A6P2C3G3"/>
<dbReference type="Proteomes" id="UP000460272">
    <property type="component" value="Unassembled WGS sequence"/>
</dbReference>
<evidence type="ECO:0000256" key="1">
    <source>
        <dbReference type="SAM" id="MobiDB-lite"/>
    </source>
</evidence>
<reference evidence="2 3" key="1">
    <citation type="submission" date="2018-11" db="EMBL/GenBank/DDBJ databases">
        <title>Trebonia kvetii gen.nov., sp.nov., a novel acidophilic actinobacterium, and proposal of the new actinobacterial family Treboniaceae fam. nov.</title>
        <authorList>
            <person name="Rapoport D."/>
            <person name="Sagova-Mareckova M."/>
            <person name="Sedlacek I."/>
            <person name="Provaznik J."/>
            <person name="Kralova S."/>
            <person name="Pavlinic D."/>
            <person name="Benes V."/>
            <person name="Kopecky J."/>
        </authorList>
    </citation>
    <scope>NUCLEOTIDE SEQUENCE [LARGE SCALE GENOMIC DNA]</scope>
    <source>
        <strain evidence="2 3">15Tr583</strain>
    </source>
</reference>
<accession>A0A6P2C3G3</accession>
<gene>
    <name evidence="2" type="ORF">EAS64_10355</name>
</gene>
<keyword evidence="3" id="KW-1185">Reference proteome</keyword>
<feature type="compositionally biased region" description="Low complexity" evidence="1">
    <location>
        <begin position="414"/>
        <end position="435"/>
    </location>
</feature>
<feature type="compositionally biased region" description="Pro residues" evidence="1">
    <location>
        <begin position="436"/>
        <end position="454"/>
    </location>
</feature>
<dbReference type="RefSeq" id="WP_145852723.1">
    <property type="nucleotide sequence ID" value="NZ_RPFW01000002.1"/>
</dbReference>
<proteinExistence type="predicted"/>